<evidence type="ECO:0000313" key="5">
    <source>
        <dbReference type="EMBL" id="CAE0616008.1"/>
    </source>
</evidence>
<dbReference type="InterPro" id="IPR010422">
    <property type="entry name" value="Ccdc124/Oxs1"/>
</dbReference>
<organism evidence="5">
    <name type="scientific">Oxyrrhis marina</name>
    <name type="common">Dinoflagellate</name>
    <dbReference type="NCBI Taxonomy" id="2969"/>
    <lineage>
        <taxon>Eukaryota</taxon>
        <taxon>Sar</taxon>
        <taxon>Alveolata</taxon>
        <taxon>Dinophyceae</taxon>
        <taxon>Oxyrrhinales</taxon>
        <taxon>Oxyrrhinaceae</taxon>
        <taxon>Oxyrrhis</taxon>
    </lineage>
</organism>
<gene>
    <name evidence="5" type="ORF">OMAR00292_LOCUS1884</name>
</gene>
<dbReference type="PANTHER" id="PTHR21680:SF0">
    <property type="entry name" value="COILED-COIL DOMAIN-CONTAINING PROTEIN 124"/>
    <property type="match status" value="1"/>
</dbReference>
<feature type="domain" description="Coiled-coil" evidence="4">
    <location>
        <begin position="51"/>
        <end position="123"/>
    </location>
</feature>
<dbReference type="PANTHER" id="PTHR21680">
    <property type="entry name" value="COILED-COIL DOMAIN-CONTAINING PROTEIN 124"/>
    <property type="match status" value="1"/>
</dbReference>
<name>A0A7S3UIF8_OXYMA</name>
<accession>A0A7S3UIF8</accession>
<dbReference type="GO" id="GO:0006366">
    <property type="term" value="P:transcription by RNA polymerase II"/>
    <property type="evidence" value="ECO:0007669"/>
    <property type="project" value="TreeGrafter"/>
</dbReference>
<evidence type="ECO:0000256" key="1">
    <source>
        <dbReference type="ARBA" id="ARBA00008296"/>
    </source>
</evidence>
<sequence length="124" mass="13678">MANVGKKQPQKKVTRAQIASVYTGPPAKPKPKGKASAKVVDQDALNLMAPNRNVNPDDVDATGLDAAVTQLEAEAAKGDTKWRAFEAEMTPQVKHENPGLKRNQIQAEVWKRWQRAPENPKNQK</sequence>
<protein>
    <recommendedName>
        <fullName evidence="4">Coiled-coil domain-containing protein</fullName>
    </recommendedName>
</protein>
<evidence type="ECO:0000259" key="4">
    <source>
        <dbReference type="Pfam" id="PF06244"/>
    </source>
</evidence>
<evidence type="ECO:0000256" key="3">
    <source>
        <dbReference type="SAM" id="MobiDB-lite"/>
    </source>
</evidence>
<dbReference type="EMBL" id="HBIT01004046">
    <property type="protein sequence ID" value="CAE0616008.1"/>
    <property type="molecule type" value="Transcribed_RNA"/>
</dbReference>
<dbReference type="InterPro" id="IPR054414">
    <property type="entry name" value="Ccdc124/Oxs1_C"/>
</dbReference>
<feature type="region of interest" description="Disordered" evidence="3">
    <location>
        <begin position="1"/>
        <end position="35"/>
    </location>
</feature>
<dbReference type="Pfam" id="PF06244">
    <property type="entry name" value="Ccdc124"/>
    <property type="match status" value="1"/>
</dbReference>
<comment type="similarity">
    <text evidence="1">Belongs to the CCDC124 family.</text>
</comment>
<dbReference type="AlphaFoldDB" id="A0A7S3UIF8"/>
<dbReference type="GO" id="GO:0005634">
    <property type="term" value="C:nucleus"/>
    <property type="evidence" value="ECO:0007669"/>
    <property type="project" value="TreeGrafter"/>
</dbReference>
<reference evidence="5" key="1">
    <citation type="submission" date="2021-01" db="EMBL/GenBank/DDBJ databases">
        <authorList>
            <person name="Corre E."/>
            <person name="Pelletier E."/>
            <person name="Niang G."/>
            <person name="Scheremetjew M."/>
            <person name="Finn R."/>
            <person name="Kale V."/>
            <person name="Holt S."/>
            <person name="Cochrane G."/>
            <person name="Meng A."/>
            <person name="Brown T."/>
            <person name="Cohen L."/>
        </authorList>
    </citation>
    <scope>NUCLEOTIDE SEQUENCE</scope>
    <source>
        <strain evidence="5">CCMP1795</strain>
    </source>
</reference>
<proteinExistence type="inferred from homology"/>
<evidence type="ECO:0000256" key="2">
    <source>
        <dbReference type="ARBA" id="ARBA00023054"/>
    </source>
</evidence>
<dbReference type="GO" id="GO:0003713">
    <property type="term" value="F:transcription coactivator activity"/>
    <property type="evidence" value="ECO:0007669"/>
    <property type="project" value="TreeGrafter"/>
</dbReference>
<keyword evidence="2" id="KW-0175">Coiled coil</keyword>